<name>A0A0C3D884_9AGAM</name>
<accession>A0A0C3D884</accession>
<dbReference type="AlphaFoldDB" id="A0A0C3D884"/>
<reference evidence="1 2" key="1">
    <citation type="submission" date="2014-04" db="EMBL/GenBank/DDBJ databases">
        <authorList>
            <consortium name="DOE Joint Genome Institute"/>
            <person name="Kuo A."/>
            <person name="Kohler A."/>
            <person name="Nagy L.G."/>
            <person name="Floudas D."/>
            <person name="Copeland A."/>
            <person name="Barry K.W."/>
            <person name="Cichocki N."/>
            <person name="Veneault-Fourrey C."/>
            <person name="LaButti K."/>
            <person name="Lindquist E.A."/>
            <person name="Lipzen A."/>
            <person name="Lundell T."/>
            <person name="Morin E."/>
            <person name="Murat C."/>
            <person name="Sun H."/>
            <person name="Tunlid A."/>
            <person name="Henrissat B."/>
            <person name="Grigoriev I.V."/>
            <person name="Hibbett D.S."/>
            <person name="Martin F."/>
            <person name="Nordberg H.P."/>
            <person name="Cantor M.N."/>
            <person name="Hua S.X."/>
        </authorList>
    </citation>
    <scope>NUCLEOTIDE SEQUENCE [LARGE SCALE GENOMIC DNA]</scope>
    <source>
        <strain evidence="1 2">Foug A</strain>
    </source>
</reference>
<gene>
    <name evidence="1" type="ORF">SCLCIDRAFT_1223824</name>
</gene>
<dbReference type="InParanoid" id="A0A0C3D884"/>
<evidence type="ECO:0000313" key="1">
    <source>
        <dbReference type="EMBL" id="KIM52341.1"/>
    </source>
</evidence>
<reference evidence="2" key="2">
    <citation type="submission" date="2015-01" db="EMBL/GenBank/DDBJ databases">
        <title>Evolutionary Origins and Diversification of the Mycorrhizal Mutualists.</title>
        <authorList>
            <consortium name="DOE Joint Genome Institute"/>
            <consortium name="Mycorrhizal Genomics Consortium"/>
            <person name="Kohler A."/>
            <person name="Kuo A."/>
            <person name="Nagy L.G."/>
            <person name="Floudas D."/>
            <person name="Copeland A."/>
            <person name="Barry K.W."/>
            <person name="Cichocki N."/>
            <person name="Veneault-Fourrey C."/>
            <person name="LaButti K."/>
            <person name="Lindquist E.A."/>
            <person name="Lipzen A."/>
            <person name="Lundell T."/>
            <person name="Morin E."/>
            <person name="Murat C."/>
            <person name="Riley R."/>
            <person name="Ohm R."/>
            <person name="Sun H."/>
            <person name="Tunlid A."/>
            <person name="Henrissat B."/>
            <person name="Grigoriev I.V."/>
            <person name="Hibbett D.S."/>
            <person name="Martin F."/>
        </authorList>
    </citation>
    <scope>NUCLEOTIDE SEQUENCE [LARGE SCALE GENOMIC DNA]</scope>
    <source>
        <strain evidence="2">Foug A</strain>
    </source>
</reference>
<proteinExistence type="predicted"/>
<protein>
    <submittedName>
        <fullName evidence="1">Uncharacterized protein</fullName>
    </submittedName>
</protein>
<keyword evidence="2" id="KW-1185">Reference proteome</keyword>
<dbReference type="Proteomes" id="UP000053989">
    <property type="component" value="Unassembled WGS sequence"/>
</dbReference>
<organism evidence="1 2">
    <name type="scientific">Scleroderma citrinum Foug A</name>
    <dbReference type="NCBI Taxonomy" id="1036808"/>
    <lineage>
        <taxon>Eukaryota</taxon>
        <taxon>Fungi</taxon>
        <taxon>Dikarya</taxon>
        <taxon>Basidiomycota</taxon>
        <taxon>Agaricomycotina</taxon>
        <taxon>Agaricomycetes</taxon>
        <taxon>Agaricomycetidae</taxon>
        <taxon>Boletales</taxon>
        <taxon>Sclerodermatineae</taxon>
        <taxon>Sclerodermataceae</taxon>
        <taxon>Scleroderma</taxon>
    </lineage>
</organism>
<evidence type="ECO:0000313" key="2">
    <source>
        <dbReference type="Proteomes" id="UP000053989"/>
    </source>
</evidence>
<dbReference type="HOGENOM" id="CLU_2813908_0_0_1"/>
<dbReference type="EMBL" id="KN822213">
    <property type="protein sequence ID" value="KIM52341.1"/>
    <property type="molecule type" value="Genomic_DNA"/>
</dbReference>
<sequence length="67" mass="7385">MFLHASLPRVDHHDLEVFKRCCGVVCIVQGGVIQGAIKESVSMTLVSPQSSTRRVTSWNDLSSSNRI</sequence>